<feature type="binding site" evidence="6">
    <location>
        <position position="159"/>
    </location>
    <ligand>
        <name>(6S)-NADPHX</name>
        <dbReference type="ChEBI" id="CHEBI:64076"/>
    </ligand>
</feature>
<dbReference type="GO" id="GO:0052856">
    <property type="term" value="F:NAD(P)HX epimerase activity"/>
    <property type="evidence" value="ECO:0007669"/>
    <property type="project" value="TreeGrafter"/>
</dbReference>
<evidence type="ECO:0000256" key="5">
    <source>
        <dbReference type="ARBA" id="ARBA00023239"/>
    </source>
</evidence>
<dbReference type="NCBIfam" id="TIGR00196">
    <property type="entry name" value="yjeF_cterm"/>
    <property type="match status" value="1"/>
</dbReference>
<dbReference type="RefSeq" id="WP_146569881.1">
    <property type="nucleotide sequence ID" value="NZ_CP042306.1"/>
</dbReference>
<organism evidence="8 9">
    <name type="scientific">Sphingomonas panacisoli</name>
    <dbReference type="NCBI Taxonomy" id="1813879"/>
    <lineage>
        <taxon>Bacteria</taxon>
        <taxon>Pseudomonadati</taxon>
        <taxon>Pseudomonadota</taxon>
        <taxon>Alphaproteobacteria</taxon>
        <taxon>Sphingomonadales</taxon>
        <taxon>Sphingomonadaceae</taxon>
        <taxon>Sphingomonas</taxon>
    </lineage>
</organism>
<sequence length="284" mass="28842">MTELLDRAWFERRCPRSDGGGKDERGQALVVGSSSLVPGAILLTGEAVLRSGAGRVQLATLAEIAPLLGVAFPEAAVIGLPSRDGELTAEGIDALEHGCARCDALIVGPGMIESERTPGLVAALLAKGGDVPCLLDAGAMTALRSIDTELPGRLVLTPHHGELATLMSADKDDVAGSPAAWAKRAAIRFGAVVVLKAAETFVASPEDRLARYVSTTPGLGTAGSGDVLAGLIGGLLARGASPFDAAAMGVWLHGSAGAAVARRHGPLGFLARDLLGEIPALLRG</sequence>
<dbReference type="EC" id="4.2.1.136" evidence="6"/>
<comment type="catalytic activity">
    <reaction evidence="6">
        <text>(6S)-NADPHX + ADP = AMP + phosphate + NADPH + H(+)</text>
        <dbReference type="Rhea" id="RHEA:32235"/>
        <dbReference type="ChEBI" id="CHEBI:15378"/>
        <dbReference type="ChEBI" id="CHEBI:43474"/>
        <dbReference type="ChEBI" id="CHEBI:57783"/>
        <dbReference type="ChEBI" id="CHEBI:64076"/>
        <dbReference type="ChEBI" id="CHEBI:456215"/>
        <dbReference type="ChEBI" id="CHEBI:456216"/>
        <dbReference type="EC" id="4.2.1.136"/>
    </reaction>
</comment>
<evidence type="ECO:0000313" key="8">
    <source>
        <dbReference type="EMBL" id="QDZ06797.1"/>
    </source>
</evidence>
<evidence type="ECO:0000256" key="4">
    <source>
        <dbReference type="ARBA" id="ARBA00023027"/>
    </source>
</evidence>
<keyword evidence="1 6" id="KW-0547">Nucleotide-binding</keyword>
<dbReference type="OrthoDB" id="9806925at2"/>
<feature type="binding site" evidence="6">
    <location>
        <position position="40"/>
    </location>
    <ligand>
        <name>(6S)-NADPHX</name>
        <dbReference type="ChEBI" id="CHEBI:64076"/>
    </ligand>
</feature>
<gene>
    <name evidence="6" type="primary">nnrD</name>
    <name evidence="8" type="ORF">FPZ24_04325</name>
</gene>
<dbReference type="InterPro" id="IPR000631">
    <property type="entry name" value="CARKD"/>
</dbReference>
<dbReference type="SUPFAM" id="SSF53613">
    <property type="entry name" value="Ribokinase-like"/>
    <property type="match status" value="1"/>
</dbReference>
<evidence type="ECO:0000259" key="7">
    <source>
        <dbReference type="PROSITE" id="PS51383"/>
    </source>
</evidence>
<dbReference type="CDD" id="cd01171">
    <property type="entry name" value="YXKO-related"/>
    <property type="match status" value="1"/>
</dbReference>
<dbReference type="GO" id="GO:0046496">
    <property type="term" value="P:nicotinamide nucleotide metabolic process"/>
    <property type="evidence" value="ECO:0007669"/>
    <property type="project" value="UniProtKB-UniRule"/>
</dbReference>
<feature type="binding site" evidence="6">
    <location>
        <begin position="196"/>
        <end position="200"/>
    </location>
    <ligand>
        <name>AMP</name>
        <dbReference type="ChEBI" id="CHEBI:456215"/>
    </ligand>
</feature>
<proteinExistence type="inferred from homology"/>
<keyword evidence="2 6" id="KW-0067">ATP-binding</keyword>
<evidence type="ECO:0000256" key="6">
    <source>
        <dbReference type="HAMAP-Rule" id="MF_01965"/>
    </source>
</evidence>
<feature type="binding site" evidence="6">
    <location>
        <position position="226"/>
    </location>
    <ligand>
        <name>(6S)-NADPHX</name>
        <dbReference type="ChEBI" id="CHEBI:64076"/>
    </ligand>
</feature>
<dbReference type="PROSITE" id="PS51383">
    <property type="entry name" value="YJEF_C_3"/>
    <property type="match status" value="1"/>
</dbReference>
<comment type="similarity">
    <text evidence="6">Belongs to the NnrD/CARKD family.</text>
</comment>
<dbReference type="KEGG" id="spai:FPZ24_04325"/>
<keyword evidence="4 6" id="KW-0520">NAD</keyword>
<feature type="binding site" evidence="6">
    <location>
        <position position="110"/>
    </location>
    <ligand>
        <name>(6S)-NADPHX</name>
        <dbReference type="ChEBI" id="CHEBI:64076"/>
    </ligand>
</feature>
<evidence type="ECO:0000313" key="9">
    <source>
        <dbReference type="Proteomes" id="UP000315673"/>
    </source>
</evidence>
<dbReference type="HAMAP" id="MF_01965">
    <property type="entry name" value="NADHX_dehydratase"/>
    <property type="match status" value="1"/>
</dbReference>
<accession>A0A5B8LF34</accession>
<feature type="binding site" evidence="6">
    <location>
        <position position="225"/>
    </location>
    <ligand>
        <name>AMP</name>
        <dbReference type="ChEBI" id="CHEBI:456215"/>
    </ligand>
</feature>
<dbReference type="GO" id="GO:0005524">
    <property type="term" value="F:ATP binding"/>
    <property type="evidence" value="ECO:0007669"/>
    <property type="project" value="UniProtKB-KW"/>
</dbReference>
<comment type="cofactor">
    <cofactor evidence="6">
        <name>Mg(2+)</name>
        <dbReference type="ChEBI" id="CHEBI:18420"/>
    </cofactor>
</comment>
<keyword evidence="9" id="KW-1185">Reference proteome</keyword>
<dbReference type="PANTHER" id="PTHR12592:SF0">
    <property type="entry name" value="ATP-DEPENDENT (S)-NAD(P)H-HYDRATE DEHYDRATASE"/>
    <property type="match status" value="1"/>
</dbReference>
<comment type="catalytic activity">
    <reaction evidence="6">
        <text>(6S)-NADHX + ADP = AMP + phosphate + NADH + H(+)</text>
        <dbReference type="Rhea" id="RHEA:32223"/>
        <dbReference type="ChEBI" id="CHEBI:15378"/>
        <dbReference type="ChEBI" id="CHEBI:43474"/>
        <dbReference type="ChEBI" id="CHEBI:57945"/>
        <dbReference type="ChEBI" id="CHEBI:64074"/>
        <dbReference type="ChEBI" id="CHEBI:456215"/>
        <dbReference type="ChEBI" id="CHEBI:456216"/>
        <dbReference type="EC" id="4.2.1.136"/>
    </reaction>
</comment>
<dbReference type="GO" id="GO:0052855">
    <property type="term" value="F:ADP-dependent NAD(P)H-hydrate dehydratase activity"/>
    <property type="evidence" value="ECO:0007669"/>
    <property type="project" value="UniProtKB-UniRule"/>
</dbReference>
<feature type="domain" description="YjeF C-terminal" evidence="7">
    <location>
        <begin position="5"/>
        <end position="284"/>
    </location>
</feature>
<dbReference type="PROSITE" id="PS01050">
    <property type="entry name" value="YJEF_C_2"/>
    <property type="match status" value="1"/>
</dbReference>
<reference evidence="8 9" key="1">
    <citation type="submission" date="2019-07" db="EMBL/GenBank/DDBJ databases">
        <title>Full genome sequence of Sphingomonas sp. 4R-6-7(HKS19).</title>
        <authorList>
            <person name="Im W.-T."/>
        </authorList>
    </citation>
    <scope>NUCLEOTIDE SEQUENCE [LARGE SCALE GENOMIC DNA]</scope>
    <source>
        <strain evidence="8 9">HKS19</strain>
    </source>
</reference>
<name>A0A5B8LF34_9SPHN</name>
<keyword evidence="5 6" id="KW-0456">Lyase</keyword>
<evidence type="ECO:0000256" key="2">
    <source>
        <dbReference type="ARBA" id="ARBA00022840"/>
    </source>
</evidence>
<dbReference type="GO" id="GO:0110051">
    <property type="term" value="P:metabolite repair"/>
    <property type="evidence" value="ECO:0007669"/>
    <property type="project" value="TreeGrafter"/>
</dbReference>
<dbReference type="AlphaFoldDB" id="A0A5B8LF34"/>
<evidence type="ECO:0000256" key="1">
    <source>
        <dbReference type="ARBA" id="ARBA00022741"/>
    </source>
</evidence>
<comment type="function">
    <text evidence="6">Catalyzes the dehydration of the S-form of NAD(P)HX at the expense of ADP, which is converted to AMP. Together with NAD(P)HX epimerase, which catalyzes the epimerization of the S- and R-forms, the enzyme allows the repair of both epimers of NAD(P)HX, a damaged form of NAD(P)H that is a result of enzymatic or heat-dependent hydration.</text>
</comment>
<dbReference type="Proteomes" id="UP000315673">
    <property type="component" value="Chromosome"/>
</dbReference>
<dbReference type="EMBL" id="CP042306">
    <property type="protein sequence ID" value="QDZ06797.1"/>
    <property type="molecule type" value="Genomic_DNA"/>
</dbReference>
<dbReference type="Gene3D" id="3.40.1190.20">
    <property type="match status" value="1"/>
</dbReference>
<dbReference type="InterPro" id="IPR017953">
    <property type="entry name" value="Carbohydrate_kinase_pred_CS"/>
</dbReference>
<comment type="subunit">
    <text evidence="6">Homotetramer.</text>
</comment>
<evidence type="ECO:0000256" key="3">
    <source>
        <dbReference type="ARBA" id="ARBA00022857"/>
    </source>
</evidence>
<dbReference type="Pfam" id="PF01256">
    <property type="entry name" value="Carb_kinase"/>
    <property type="match status" value="1"/>
</dbReference>
<dbReference type="InterPro" id="IPR029056">
    <property type="entry name" value="Ribokinase-like"/>
</dbReference>
<keyword evidence="3 6" id="KW-0521">NADP</keyword>
<protein>
    <recommendedName>
        <fullName evidence="6">ADP-dependent (S)-NAD(P)H-hydrate dehydratase</fullName>
        <ecNumber evidence="6">4.2.1.136</ecNumber>
    </recommendedName>
    <alternativeName>
        <fullName evidence="6">ADP-dependent NAD(P)HX dehydratase</fullName>
    </alternativeName>
</protein>
<dbReference type="PANTHER" id="PTHR12592">
    <property type="entry name" value="ATP-DEPENDENT (S)-NAD(P)H-HYDRATE DEHYDRATASE FAMILY MEMBER"/>
    <property type="match status" value="1"/>
</dbReference>